<keyword evidence="2" id="KW-1185">Reference proteome</keyword>
<dbReference type="STRING" id="1232681.ADIS_3513"/>
<dbReference type="Gene3D" id="2.60.120.10">
    <property type="entry name" value="Jelly Rolls"/>
    <property type="match status" value="1"/>
</dbReference>
<dbReference type="Proteomes" id="UP000013909">
    <property type="component" value="Unassembled WGS sequence"/>
</dbReference>
<dbReference type="EMBL" id="AQHR01000089">
    <property type="protein sequence ID" value="EON76035.1"/>
    <property type="molecule type" value="Genomic_DNA"/>
</dbReference>
<evidence type="ECO:0000313" key="2">
    <source>
        <dbReference type="Proteomes" id="UP000013909"/>
    </source>
</evidence>
<reference evidence="1 2" key="1">
    <citation type="submission" date="2013-02" db="EMBL/GenBank/DDBJ databases">
        <title>A novel strain isolated from Lonar lake, Maharashtra, India.</title>
        <authorList>
            <person name="Singh A."/>
        </authorList>
    </citation>
    <scope>NUCLEOTIDE SEQUENCE [LARGE SCALE GENOMIC DNA]</scope>
    <source>
        <strain evidence="1 2">AK24</strain>
    </source>
</reference>
<proteinExistence type="predicted"/>
<accession>R7ZPL6</accession>
<dbReference type="PATRIC" id="fig|1288963.3.peg.3504"/>
<sequence>MEKRVFQLKKDSAIQRYAYLLENHPEYIQQIPLQYLASYLGITQRHLSRIRKEISF</sequence>
<protein>
    <submittedName>
        <fullName evidence="1">cAMP-binding protein</fullName>
    </submittedName>
</protein>
<dbReference type="AlphaFoldDB" id="R7ZPL6"/>
<dbReference type="InterPro" id="IPR014710">
    <property type="entry name" value="RmlC-like_jellyroll"/>
</dbReference>
<organism evidence="1 2">
    <name type="scientific">Lunatimonas lonarensis</name>
    <dbReference type="NCBI Taxonomy" id="1232681"/>
    <lineage>
        <taxon>Bacteria</taxon>
        <taxon>Pseudomonadati</taxon>
        <taxon>Bacteroidota</taxon>
        <taxon>Cytophagia</taxon>
        <taxon>Cytophagales</taxon>
        <taxon>Cyclobacteriaceae</taxon>
    </lineage>
</organism>
<gene>
    <name evidence="1" type="ORF">ADIS_3513</name>
</gene>
<evidence type="ECO:0000313" key="1">
    <source>
        <dbReference type="EMBL" id="EON76035.1"/>
    </source>
</evidence>
<name>R7ZPL6_9BACT</name>
<comment type="caution">
    <text evidence="1">The sequence shown here is derived from an EMBL/GenBank/DDBJ whole genome shotgun (WGS) entry which is preliminary data.</text>
</comment>